<evidence type="ECO:0000313" key="2">
    <source>
        <dbReference type="EMBL" id="CCE30590.1"/>
    </source>
</evidence>
<name>M1W6N4_CLAP2</name>
<dbReference type="EMBL" id="CAGA01000023">
    <property type="protein sequence ID" value="CCE30590.1"/>
    <property type="molecule type" value="Genomic_DNA"/>
</dbReference>
<feature type="compositionally biased region" description="Basic and acidic residues" evidence="1">
    <location>
        <begin position="168"/>
        <end position="181"/>
    </location>
</feature>
<dbReference type="Proteomes" id="UP000016801">
    <property type="component" value="Unassembled WGS sequence"/>
</dbReference>
<organism evidence="2 3">
    <name type="scientific">Claviceps purpurea (strain 20.1)</name>
    <name type="common">Ergot fungus</name>
    <name type="synonym">Sphacelia segetum</name>
    <dbReference type="NCBI Taxonomy" id="1111077"/>
    <lineage>
        <taxon>Eukaryota</taxon>
        <taxon>Fungi</taxon>
        <taxon>Dikarya</taxon>
        <taxon>Ascomycota</taxon>
        <taxon>Pezizomycotina</taxon>
        <taxon>Sordariomycetes</taxon>
        <taxon>Hypocreomycetidae</taxon>
        <taxon>Hypocreales</taxon>
        <taxon>Clavicipitaceae</taxon>
        <taxon>Claviceps</taxon>
    </lineage>
</organism>
<feature type="region of interest" description="Disordered" evidence="1">
    <location>
        <begin position="33"/>
        <end position="72"/>
    </location>
</feature>
<comment type="caution">
    <text evidence="2">The sequence shown here is derived from an EMBL/GenBank/DDBJ whole genome shotgun (WGS) entry which is preliminary data.</text>
</comment>
<evidence type="ECO:0000313" key="3">
    <source>
        <dbReference type="Proteomes" id="UP000016801"/>
    </source>
</evidence>
<gene>
    <name evidence="2" type="ORF">CPUR_04439</name>
</gene>
<feature type="compositionally biased region" description="Low complexity" evidence="1">
    <location>
        <begin position="49"/>
        <end position="68"/>
    </location>
</feature>
<accession>M1W6N4</accession>
<evidence type="ECO:0008006" key="4">
    <source>
        <dbReference type="Google" id="ProtNLM"/>
    </source>
</evidence>
<reference evidence="2 3" key="1">
    <citation type="journal article" date="2013" name="PLoS Genet.">
        <title>Plant-symbiotic fungi as chemical engineers: Multi-genome analysis of the Clavicipitaceae reveals dynamics of alkaloid loci.</title>
        <authorList>
            <person name="Schardl C.L."/>
            <person name="Young C.A."/>
            <person name="Hesse U."/>
            <person name="Amyotte S.G."/>
            <person name="Andreeva K."/>
            <person name="Calie P.J."/>
            <person name="Fleetwood D.J."/>
            <person name="Haws D.C."/>
            <person name="Moore N."/>
            <person name="Oeser B."/>
            <person name="Panaccione D.G."/>
            <person name="Schweri K.K."/>
            <person name="Voisey C.R."/>
            <person name="Farman M.L."/>
            <person name="Jaromczyk J.W."/>
            <person name="Roe B.A."/>
            <person name="O'Sullivan D.M."/>
            <person name="Scott B."/>
            <person name="Tudzynski P."/>
            <person name="An Z."/>
            <person name="Arnaoudova E.G."/>
            <person name="Bullock C.T."/>
            <person name="Charlton N.D."/>
            <person name="Chen L."/>
            <person name="Cox M."/>
            <person name="Dinkins R.D."/>
            <person name="Florea S."/>
            <person name="Glenn A.E."/>
            <person name="Gordon A."/>
            <person name="Gueldener U."/>
            <person name="Harris D.R."/>
            <person name="Hollin W."/>
            <person name="Jaromczyk J."/>
            <person name="Johnson R.D."/>
            <person name="Khan A.K."/>
            <person name="Leistner E."/>
            <person name="Leuchtmann A."/>
            <person name="Li C."/>
            <person name="Liu J."/>
            <person name="Liu J."/>
            <person name="Liu M."/>
            <person name="Mace W."/>
            <person name="Machado C."/>
            <person name="Nagabhyru P."/>
            <person name="Pan J."/>
            <person name="Schmid J."/>
            <person name="Sugawara K."/>
            <person name="Steiner U."/>
            <person name="Takach J.E."/>
            <person name="Tanaka E."/>
            <person name="Webb J.S."/>
            <person name="Wilson E.V."/>
            <person name="Wiseman J.L."/>
            <person name="Yoshida R."/>
            <person name="Zeng Z."/>
        </authorList>
    </citation>
    <scope>NUCLEOTIDE SEQUENCE [LARGE SCALE GENOMIC DNA]</scope>
    <source>
        <strain evidence="2 3">20.1</strain>
    </source>
</reference>
<keyword evidence="3" id="KW-1185">Reference proteome</keyword>
<dbReference type="AlphaFoldDB" id="M1W6N4"/>
<proteinExistence type="predicted"/>
<dbReference type="OrthoDB" id="4960657at2759"/>
<dbReference type="VEuPathDB" id="FungiDB:CPUR_04439"/>
<dbReference type="HOGENOM" id="CLU_076135_0_0_1"/>
<feature type="region of interest" description="Disordered" evidence="1">
    <location>
        <begin position="153"/>
        <end position="210"/>
    </location>
</feature>
<sequence length="234" mass="26918">MSMVWSEVESMHWHLGKAQLRRRGTDDSFRMTRVNLPPPSVDDAQVAVQAPREQQDQRQQQQQQGARRPALEWSGDEEISLFAYRGDGPAWPQERKNELCKRYERLKRNMWAKIGDVLKIPWQSVESIHWRLGAEGMAQRAEFMEERAGAALSSQTAFGLAPPEEDNAEVHQPSDEERDQSSHYPRYPQYQTEPAPMAHEGRPGSSVTVPGILEFDEGVKLLHQQAQRETYGRR</sequence>
<protein>
    <recommendedName>
        <fullName evidence="4">DRPLA protein</fullName>
    </recommendedName>
</protein>
<evidence type="ECO:0000256" key="1">
    <source>
        <dbReference type="SAM" id="MobiDB-lite"/>
    </source>
</evidence>